<accession>A0A919XC45</accession>
<evidence type="ECO:0000313" key="2">
    <source>
        <dbReference type="EMBL" id="GIO28703.1"/>
    </source>
</evidence>
<dbReference type="RefSeq" id="WP_212922155.1">
    <property type="nucleotide sequence ID" value="NZ_BORP01000008.1"/>
</dbReference>
<feature type="coiled-coil region" evidence="1">
    <location>
        <begin position="80"/>
        <end position="107"/>
    </location>
</feature>
<keyword evidence="3" id="KW-1185">Reference proteome</keyword>
<reference evidence="2" key="1">
    <citation type="submission" date="2021-03" db="EMBL/GenBank/DDBJ databases">
        <title>Antimicrobial resistance genes in bacteria isolated from Japanese honey, and their potential for conferring macrolide and lincosamide resistance in the American foulbrood pathogen Paenibacillus larvae.</title>
        <authorList>
            <person name="Okamoto M."/>
            <person name="Kumagai M."/>
            <person name="Kanamori H."/>
            <person name="Takamatsu D."/>
        </authorList>
    </citation>
    <scope>NUCLEOTIDE SEQUENCE</scope>
    <source>
        <strain evidence="2">J43TS3</strain>
    </source>
</reference>
<dbReference type="Proteomes" id="UP000676917">
    <property type="component" value="Unassembled WGS sequence"/>
</dbReference>
<dbReference type="EMBL" id="BORP01000008">
    <property type="protein sequence ID" value="GIO28703.1"/>
    <property type="molecule type" value="Genomic_DNA"/>
</dbReference>
<evidence type="ECO:0000256" key="1">
    <source>
        <dbReference type="SAM" id="Coils"/>
    </source>
</evidence>
<name>A0A919XC45_9BACI</name>
<gene>
    <name evidence="2" type="ORF">J43TS3_33140</name>
</gene>
<evidence type="ECO:0000313" key="3">
    <source>
        <dbReference type="Proteomes" id="UP000676917"/>
    </source>
</evidence>
<protein>
    <submittedName>
        <fullName evidence="2">Uncharacterized protein</fullName>
    </submittedName>
</protein>
<organism evidence="2 3">
    <name type="scientific">Ornithinibacillus bavariensis</name>
    <dbReference type="NCBI Taxonomy" id="545502"/>
    <lineage>
        <taxon>Bacteria</taxon>
        <taxon>Bacillati</taxon>
        <taxon>Bacillota</taxon>
        <taxon>Bacilli</taxon>
        <taxon>Bacillales</taxon>
        <taxon>Bacillaceae</taxon>
        <taxon>Ornithinibacillus</taxon>
    </lineage>
</organism>
<dbReference type="AlphaFoldDB" id="A0A919XC45"/>
<comment type="caution">
    <text evidence="2">The sequence shown here is derived from an EMBL/GenBank/DDBJ whole genome shotgun (WGS) entry which is preliminary data.</text>
</comment>
<keyword evidence="1" id="KW-0175">Coiled coil</keyword>
<proteinExistence type="predicted"/>
<sequence length="115" mass="13568">MISSAIKHSKMDEASDHIHVAQYKMRSFQKELLDINEMIEMDLNVSELLRFADHFFDGFIVDWVVQGRINDSLDQVYMNQSKVVKILNQLKEEFDNLQEKLSSLQYDRQTLLESI</sequence>